<accession>A0A8H6EGK7</accession>
<dbReference type="GeneID" id="59262078"/>
<reference evidence="1 2" key="1">
    <citation type="journal article" date="2020" name="Phytopathology">
        <title>A high-quality genome resource of Botrytis fragariae, a new and rapidly spreading fungal pathogen causing strawberry gray mold in the U.S.A.</title>
        <authorList>
            <person name="Wu Y."/>
            <person name="Saski C.A."/>
            <person name="Schnabel G."/>
            <person name="Xiao S."/>
            <person name="Hu M."/>
        </authorList>
    </citation>
    <scope>NUCLEOTIDE SEQUENCE [LARGE SCALE GENOMIC DNA]</scope>
    <source>
        <strain evidence="1 2">BVB16</strain>
    </source>
</reference>
<proteinExistence type="predicted"/>
<dbReference type="EMBL" id="JABFCT010000012">
    <property type="protein sequence ID" value="KAF5871502.1"/>
    <property type="molecule type" value="Genomic_DNA"/>
</dbReference>
<dbReference type="OrthoDB" id="10556908at2759"/>
<sequence length="296" mass="32140">MDLVLSWLGLVRSKAHLADPGPSIKELLNTTSDMDLIEEIMNGWSGKAMELVLYGDEWQDVGDKLLPHIPVENDVKELYLNSITIVVLKSYPMHRKLLGGMAAGVMGLRGRVSRYRNVSTHHKLSSFHYMMMDLPGSVSESHQFAQYDNTKPLSFFLLSEGGIIALLGFGRAGARVVLKYGHAGGSGSGSGSGKAGLRLAGWNEETAAVARSQAVREKTILLITTGAPISIKPTTRSNRIGFSLLSQHVNHTAAIAFIKGSDALMSSKTSKSPQQKRKAEIILLCGMVILKNIDRV</sequence>
<organism evidence="1 2">
    <name type="scientific">Botrytis fragariae</name>
    <dbReference type="NCBI Taxonomy" id="1964551"/>
    <lineage>
        <taxon>Eukaryota</taxon>
        <taxon>Fungi</taxon>
        <taxon>Dikarya</taxon>
        <taxon>Ascomycota</taxon>
        <taxon>Pezizomycotina</taxon>
        <taxon>Leotiomycetes</taxon>
        <taxon>Helotiales</taxon>
        <taxon>Sclerotiniaceae</taxon>
        <taxon>Botrytis</taxon>
    </lineage>
</organism>
<evidence type="ECO:0000313" key="2">
    <source>
        <dbReference type="Proteomes" id="UP000531561"/>
    </source>
</evidence>
<dbReference type="AlphaFoldDB" id="A0A8H6EGK7"/>
<keyword evidence="2" id="KW-1185">Reference proteome</keyword>
<gene>
    <name evidence="1" type="ORF">Bfra_008020</name>
</gene>
<evidence type="ECO:0000313" key="1">
    <source>
        <dbReference type="EMBL" id="KAF5871502.1"/>
    </source>
</evidence>
<dbReference type="Proteomes" id="UP000531561">
    <property type="component" value="Unassembled WGS sequence"/>
</dbReference>
<protein>
    <submittedName>
        <fullName evidence="1">Uncharacterized protein</fullName>
    </submittedName>
</protein>
<comment type="caution">
    <text evidence="1">The sequence shown here is derived from an EMBL/GenBank/DDBJ whole genome shotgun (WGS) entry which is preliminary data.</text>
</comment>
<dbReference type="RefSeq" id="XP_037190449.1">
    <property type="nucleotide sequence ID" value="XM_037338386.1"/>
</dbReference>
<name>A0A8H6EGK7_9HELO</name>